<dbReference type="AlphaFoldDB" id="A0A243WC05"/>
<proteinExistence type="predicted"/>
<dbReference type="EMBL" id="MTSE01000008">
    <property type="protein sequence ID" value="OUJ72916.1"/>
    <property type="molecule type" value="Genomic_DNA"/>
</dbReference>
<evidence type="ECO:0008006" key="3">
    <source>
        <dbReference type="Google" id="ProtNLM"/>
    </source>
</evidence>
<protein>
    <recommendedName>
        <fullName evidence="3">DUF2000 domain-containing protein</fullName>
    </recommendedName>
</protein>
<dbReference type="InterPro" id="IPR023476">
    <property type="entry name" value="Pep_tRNA_hydro_II_dom_sf"/>
</dbReference>
<dbReference type="Gene3D" id="3.40.1490.10">
    <property type="entry name" value="Bit1"/>
    <property type="match status" value="1"/>
</dbReference>
<gene>
    <name evidence="1" type="ORF">BXP70_16585</name>
</gene>
<dbReference type="RefSeq" id="WP_086595209.1">
    <property type="nucleotide sequence ID" value="NZ_MTSE01000008.1"/>
</dbReference>
<dbReference type="OrthoDB" id="1684239at2"/>
<evidence type="ECO:0000313" key="1">
    <source>
        <dbReference type="EMBL" id="OUJ72916.1"/>
    </source>
</evidence>
<evidence type="ECO:0000313" key="2">
    <source>
        <dbReference type="Proteomes" id="UP000194873"/>
    </source>
</evidence>
<accession>A0A243WC05</accession>
<dbReference type="Proteomes" id="UP000194873">
    <property type="component" value="Unassembled WGS sequence"/>
</dbReference>
<comment type="caution">
    <text evidence="1">The sequence shown here is derived from an EMBL/GenBank/DDBJ whole genome shotgun (WGS) entry which is preliminary data.</text>
</comment>
<sequence length="136" mass="15254">MYDHKIAIVLSRDLLDWQKLNVTAFLASAVAIQFPATHGQPLVSASGTPYLPFLKHPILVYGANSPAEVRRAFERARERNVQLGVYPRTLFATKNEEENLQVVAQQADEELELVGIILYGENKQVDKALQGLKFHP</sequence>
<dbReference type="Pfam" id="PF09391">
    <property type="entry name" value="DUF2000"/>
    <property type="match status" value="1"/>
</dbReference>
<name>A0A243WC05_9BACT</name>
<organism evidence="1 2">
    <name type="scientific">Hymenobacter crusticola</name>
    <dbReference type="NCBI Taxonomy" id="1770526"/>
    <lineage>
        <taxon>Bacteria</taxon>
        <taxon>Pseudomonadati</taxon>
        <taxon>Bacteroidota</taxon>
        <taxon>Cytophagia</taxon>
        <taxon>Cytophagales</taxon>
        <taxon>Hymenobacteraceae</taxon>
        <taxon>Hymenobacter</taxon>
    </lineage>
</organism>
<keyword evidence="2" id="KW-1185">Reference proteome</keyword>
<dbReference type="SUPFAM" id="SSF102462">
    <property type="entry name" value="Peptidyl-tRNA hydrolase II"/>
    <property type="match status" value="1"/>
</dbReference>
<reference evidence="1 2" key="1">
    <citation type="submission" date="2017-01" db="EMBL/GenBank/DDBJ databases">
        <title>A new Hymenobacter.</title>
        <authorList>
            <person name="Liang Y."/>
            <person name="Feng F."/>
        </authorList>
    </citation>
    <scope>NUCLEOTIDE SEQUENCE [LARGE SCALE GENOMIC DNA]</scope>
    <source>
        <strain evidence="1">MIMBbqt21</strain>
    </source>
</reference>
<dbReference type="InterPro" id="IPR018988">
    <property type="entry name" value="DUF2000"/>
</dbReference>